<accession>A0A2T5G191</accession>
<comment type="caution">
    <text evidence="15">The sequence shown here is derived from an EMBL/GenBank/DDBJ whole genome shotgun (WGS) entry which is preliminary data.</text>
</comment>
<feature type="domain" description="ABC transporter" evidence="13">
    <location>
        <begin position="346"/>
        <end position="580"/>
    </location>
</feature>
<dbReference type="CDD" id="cd18562">
    <property type="entry name" value="ABC_6TM_NdvA_beta-glucan_exporter_like"/>
    <property type="match status" value="1"/>
</dbReference>
<dbReference type="GO" id="GO:0015441">
    <property type="term" value="F:ABC-type beta-glucan transporter activity"/>
    <property type="evidence" value="ECO:0007669"/>
    <property type="project" value="InterPro"/>
</dbReference>
<name>A0A2T5G191_9SPHN</name>
<evidence type="ECO:0000259" key="13">
    <source>
        <dbReference type="PROSITE" id="PS50893"/>
    </source>
</evidence>
<feature type="transmembrane region" description="Helical" evidence="12">
    <location>
        <begin position="68"/>
        <end position="91"/>
    </location>
</feature>
<evidence type="ECO:0000256" key="7">
    <source>
        <dbReference type="ARBA" id="ARBA00022741"/>
    </source>
</evidence>
<evidence type="ECO:0000256" key="11">
    <source>
        <dbReference type="ARBA" id="ARBA00023136"/>
    </source>
</evidence>
<dbReference type="SMART" id="SM00382">
    <property type="entry name" value="AAA"/>
    <property type="match status" value="1"/>
</dbReference>
<keyword evidence="6 12" id="KW-0812">Transmembrane</keyword>
<comment type="subcellular location">
    <subcellularLocation>
        <location evidence="1">Cell membrane</location>
        <topology evidence="1">Multi-pass membrane protein</topology>
    </subcellularLocation>
</comment>
<dbReference type="InterPro" id="IPR003593">
    <property type="entry name" value="AAA+_ATPase"/>
</dbReference>
<dbReference type="SUPFAM" id="SSF90123">
    <property type="entry name" value="ABC transporter transmembrane region"/>
    <property type="match status" value="1"/>
</dbReference>
<dbReference type="FunFam" id="3.40.50.300:FF:000221">
    <property type="entry name" value="Multidrug ABC transporter ATP-binding protein"/>
    <property type="match status" value="1"/>
</dbReference>
<evidence type="ECO:0000259" key="14">
    <source>
        <dbReference type="PROSITE" id="PS50929"/>
    </source>
</evidence>
<keyword evidence="8" id="KW-0067">ATP-binding</keyword>
<dbReference type="GO" id="GO:0005524">
    <property type="term" value="F:ATP binding"/>
    <property type="evidence" value="ECO:0007669"/>
    <property type="project" value="UniProtKB-KW"/>
</dbReference>
<dbReference type="InterPro" id="IPR036640">
    <property type="entry name" value="ABC1_TM_sf"/>
</dbReference>
<evidence type="ECO:0000256" key="10">
    <source>
        <dbReference type="ARBA" id="ARBA00022989"/>
    </source>
</evidence>
<evidence type="ECO:0000256" key="4">
    <source>
        <dbReference type="ARBA" id="ARBA00022519"/>
    </source>
</evidence>
<dbReference type="NCBIfam" id="NF010178">
    <property type="entry name" value="PRK13657.1"/>
    <property type="match status" value="1"/>
</dbReference>
<keyword evidence="9" id="KW-1278">Translocase</keyword>
<evidence type="ECO:0000256" key="9">
    <source>
        <dbReference type="ARBA" id="ARBA00022967"/>
    </source>
</evidence>
<evidence type="ECO:0000256" key="2">
    <source>
        <dbReference type="ARBA" id="ARBA00022448"/>
    </source>
</evidence>
<feature type="transmembrane region" description="Helical" evidence="12">
    <location>
        <begin position="30"/>
        <end position="48"/>
    </location>
</feature>
<keyword evidence="3" id="KW-1003">Cell membrane</keyword>
<gene>
    <name evidence="15" type="ORF">CLG96_01805</name>
</gene>
<evidence type="ECO:0000256" key="5">
    <source>
        <dbReference type="ARBA" id="ARBA00022597"/>
    </source>
</evidence>
<keyword evidence="11 12" id="KW-0472">Membrane</keyword>
<dbReference type="InterPro" id="IPR039421">
    <property type="entry name" value="Type_1_exporter"/>
</dbReference>
<dbReference type="InterPro" id="IPR017871">
    <property type="entry name" value="ABC_transporter-like_CS"/>
</dbReference>
<dbReference type="EMBL" id="NWBU01000004">
    <property type="protein sequence ID" value="PTQ12902.1"/>
    <property type="molecule type" value="Genomic_DNA"/>
</dbReference>
<dbReference type="OrthoDB" id="9808328at2"/>
<organism evidence="15 16">
    <name type="scientific">Sphingomonas oleivorans</name>
    <dbReference type="NCBI Taxonomy" id="1735121"/>
    <lineage>
        <taxon>Bacteria</taxon>
        <taxon>Pseudomonadati</taxon>
        <taxon>Pseudomonadota</taxon>
        <taxon>Alphaproteobacteria</taxon>
        <taxon>Sphingomonadales</taxon>
        <taxon>Sphingomonadaceae</taxon>
        <taxon>Sphingomonas</taxon>
    </lineage>
</organism>
<keyword evidence="10 12" id="KW-1133">Transmembrane helix</keyword>
<evidence type="ECO:0000256" key="1">
    <source>
        <dbReference type="ARBA" id="ARBA00004651"/>
    </source>
</evidence>
<dbReference type="GO" id="GO:0016887">
    <property type="term" value="F:ATP hydrolysis activity"/>
    <property type="evidence" value="ECO:0007669"/>
    <property type="project" value="InterPro"/>
</dbReference>
<keyword evidence="2" id="KW-0813">Transport</keyword>
<dbReference type="PROSITE" id="PS00211">
    <property type="entry name" value="ABC_TRANSPORTER_1"/>
    <property type="match status" value="1"/>
</dbReference>
<reference evidence="15 16" key="1">
    <citation type="submission" date="2017-09" db="EMBL/GenBank/DDBJ databases">
        <title>Sphingomonas panjinensis sp.nov., isolated from oil-contaminated soil.</title>
        <authorList>
            <person name="Wang L."/>
            <person name="Chen L."/>
        </authorList>
    </citation>
    <scope>NUCLEOTIDE SEQUENCE [LARGE SCALE GENOMIC DNA]</scope>
    <source>
        <strain evidence="15 16">FW-11</strain>
    </source>
</reference>
<keyword evidence="5" id="KW-0762">Sugar transport</keyword>
<keyword evidence="4" id="KW-0997">Cell inner membrane</keyword>
<evidence type="ECO:0000256" key="8">
    <source>
        <dbReference type="ARBA" id="ARBA00022840"/>
    </source>
</evidence>
<dbReference type="PANTHER" id="PTHR24221">
    <property type="entry name" value="ATP-BINDING CASSETTE SUB-FAMILY B"/>
    <property type="match status" value="1"/>
</dbReference>
<keyword evidence="16" id="KW-1185">Reference proteome</keyword>
<dbReference type="GO" id="GO:0005886">
    <property type="term" value="C:plasma membrane"/>
    <property type="evidence" value="ECO:0007669"/>
    <property type="project" value="UniProtKB-SubCell"/>
</dbReference>
<dbReference type="RefSeq" id="WP_107966139.1">
    <property type="nucleotide sequence ID" value="NZ_NWBU01000004.1"/>
</dbReference>
<dbReference type="Proteomes" id="UP000244162">
    <property type="component" value="Unassembled WGS sequence"/>
</dbReference>
<protein>
    <submittedName>
        <fullName evidence="15">Cyclic beta-1,2-glucan ABC transporter</fullName>
    </submittedName>
</protein>
<evidence type="ECO:0000313" key="16">
    <source>
        <dbReference type="Proteomes" id="UP000244162"/>
    </source>
</evidence>
<dbReference type="PROSITE" id="PS50893">
    <property type="entry name" value="ABC_TRANSPORTER_2"/>
    <property type="match status" value="1"/>
</dbReference>
<dbReference type="AlphaFoldDB" id="A0A2T5G191"/>
<feature type="transmembrane region" description="Helical" evidence="12">
    <location>
        <begin position="249"/>
        <end position="274"/>
    </location>
</feature>
<sequence length="603" mass="65199">MAGKQNAASRARRGSHVFMRAIGMLRPERGTALAVVCAGAMVALLQVAEPILFGKAVNALAQGHNSLGFIALWCALSLTAFLAGMVVALMADRMAHRRRLAAMARFVEHLLALPPSFHTAARSGRMMRIMISGCETLFSLWLPMLREQLINVVSLIALVPVALWMNWRLALVLLALMAVYTVINLGVMRRTSGRQAQVENHFTDISGHVGDLFGNVPVLQSFLAVPGELRSIRGSLQQLLAAQYPVLNWWALVAVLTRGASSISIVAIFAVGAMLVSRGLASLGDIVAFVGFATLLIGRLDQFTSFVMNMFMRRPSLAQFFEILDHESHIVERPDAAPLRVERGHVVFENVSFRYPTGSGAIRDLNFEAKPGETVAIVGPTGSGKSTALGLLQRAFDPQHGRILVDGRDIRDVTLASLRAATGVVFQEAGLFNRTIAENIAMGRPDATAEQIEEAARIAGAYDFIMRKEGGFSSAVGDRGQGLSGGERQRIAIARALLKDAPILLLDEATSALDVATEARLQESLDRLRRGRTTFVIAHRLSTIRSADRIIVLDAGRIVEQGGFDELVEQGGMFARLVRDGGMIPSVANDDAAPLGRSLSRRA</sequence>
<evidence type="ECO:0000256" key="6">
    <source>
        <dbReference type="ARBA" id="ARBA00022692"/>
    </source>
</evidence>
<dbReference type="SUPFAM" id="SSF52540">
    <property type="entry name" value="P-loop containing nucleoside triphosphate hydrolases"/>
    <property type="match status" value="1"/>
</dbReference>
<evidence type="ECO:0000256" key="12">
    <source>
        <dbReference type="SAM" id="Phobius"/>
    </source>
</evidence>
<dbReference type="InterPro" id="IPR027417">
    <property type="entry name" value="P-loop_NTPase"/>
</dbReference>
<keyword evidence="7" id="KW-0547">Nucleotide-binding</keyword>
<dbReference type="GO" id="GO:0034040">
    <property type="term" value="F:ATPase-coupled lipid transmembrane transporter activity"/>
    <property type="evidence" value="ECO:0007669"/>
    <property type="project" value="TreeGrafter"/>
</dbReference>
<dbReference type="Gene3D" id="1.20.1560.10">
    <property type="entry name" value="ABC transporter type 1, transmembrane domain"/>
    <property type="match status" value="1"/>
</dbReference>
<dbReference type="PROSITE" id="PS50929">
    <property type="entry name" value="ABC_TM1F"/>
    <property type="match status" value="1"/>
</dbReference>
<dbReference type="Pfam" id="PF00664">
    <property type="entry name" value="ABC_membrane"/>
    <property type="match status" value="1"/>
</dbReference>
<feature type="transmembrane region" description="Helical" evidence="12">
    <location>
        <begin position="165"/>
        <end position="187"/>
    </location>
</feature>
<dbReference type="InterPro" id="IPR003439">
    <property type="entry name" value="ABC_transporter-like_ATP-bd"/>
</dbReference>
<feature type="domain" description="ABC transmembrane type-1" evidence="14">
    <location>
        <begin position="33"/>
        <end position="312"/>
    </location>
</feature>
<feature type="transmembrane region" description="Helical" evidence="12">
    <location>
        <begin position="280"/>
        <end position="300"/>
    </location>
</feature>
<evidence type="ECO:0000256" key="3">
    <source>
        <dbReference type="ARBA" id="ARBA00022475"/>
    </source>
</evidence>
<dbReference type="Gene3D" id="3.40.50.300">
    <property type="entry name" value="P-loop containing nucleotide triphosphate hydrolases"/>
    <property type="match status" value="1"/>
</dbReference>
<dbReference type="NCBIfam" id="TIGR01192">
    <property type="entry name" value="chvA"/>
    <property type="match status" value="1"/>
</dbReference>
<evidence type="ECO:0000313" key="15">
    <source>
        <dbReference type="EMBL" id="PTQ12902.1"/>
    </source>
</evidence>
<dbReference type="PANTHER" id="PTHR24221:SF654">
    <property type="entry name" value="ATP-BINDING CASSETTE SUB-FAMILY B MEMBER 6"/>
    <property type="match status" value="1"/>
</dbReference>
<dbReference type="Pfam" id="PF00005">
    <property type="entry name" value="ABC_tran"/>
    <property type="match status" value="1"/>
</dbReference>
<proteinExistence type="predicted"/>
<dbReference type="InterPro" id="IPR011527">
    <property type="entry name" value="ABC1_TM_dom"/>
</dbReference>
<dbReference type="InterPro" id="IPR005896">
    <property type="entry name" value="NdvA"/>
</dbReference>